<proteinExistence type="predicted"/>
<dbReference type="Proteomes" id="UP001430990">
    <property type="component" value="Plasmid pCC829_2"/>
</dbReference>
<name>A0ABY3R1H3_9BRAD</name>
<dbReference type="Gene3D" id="3.90.420.10">
    <property type="entry name" value="Oxidoreductase, molybdopterin-binding domain"/>
    <property type="match status" value="1"/>
</dbReference>
<keyword evidence="2" id="KW-0614">Plasmid</keyword>
<dbReference type="PANTHER" id="PTHR19372:SF7">
    <property type="entry name" value="SULFITE OXIDASE, MITOCHONDRIAL"/>
    <property type="match status" value="1"/>
</dbReference>
<dbReference type="EMBL" id="CP088102">
    <property type="protein sequence ID" value="UFW92114.1"/>
    <property type="molecule type" value="Genomic_DNA"/>
</dbReference>
<gene>
    <name evidence="2" type="ORF">BjapCC829_48590</name>
</gene>
<feature type="domain" description="Oxidoreductase molybdopterin-binding" evidence="1">
    <location>
        <begin position="45"/>
        <end position="202"/>
    </location>
</feature>
<dbReference type="InterPro" id="IPR008335">
    <property type="entry name" value="Mopterin_OxRdtase_euk"/>
</dbReference>
<protein>
    <submittedName>
        <fullName evidence="2">Molybdopterin-dependent oxidoreductase</fullName>
    </submittedName>
</protein>
<geneLocation type="plasmid" evidence="2 3">
    <name>pCC829_2</name>
</geneLocation>
<keyword evidence="3" id="KW-1185">Reference proteome</keyword>
<dbReference type="SUPFAM" id="SSF56524">
    <property type="entry name" value="Oxidoreductase molybdopterin-binding domain"/>
    <property type="match status" value="1"/>
</dbReference>
<evidence type="ECO:0000259" key="1">
    <source>
        <dbReference type="Pfam" id="PF00174"/>
    </source>
</evidence>
<dbReference type="PRINTS" id="PR00407">
    <property type="entry name" value="EUMOPTERIN"/>
</dbReference>
<dbReference type="RefSeq" id="WP_231145923.1">
    <property type="nucleotide sequence ID" value="NZ_CP088102.1"/>
</dbReference>
<dbReference type="Pfam" id="PF00174">
    <property type="entry name" value="Oxidored_molyb"/>
    <property type="match status" value="1"/>
</dbReference>
<reference evidence="2" key="1">
    <citation type="submission" date="2021-11" db="EMBL/GenBank/DDBJ databases">
        <title>Australian commercial rhizobial inoculants.</title>
        <authorList>
            <person name="Kohlmeier M.G."/>
            <person name="O'Hara G.W."/>
            <person name="Colombi E."/>
            <person name="Ramsay J.P."/>
            <person name="Terpolilli J."/>
        </authorList>
    </citation>
    <scope>NUCLEOTIDE SEQUENCE</scope>
    <source>
        <strain evidence="2">CC829</strain>
        <plasmid evidence="2">pCC829_2</plasmid>
    </source>
</reference>
<organism evidence="2 3">
    <name type="scientific">Bradyrhizobium barranii</name>
    <dbReference type="NCBI Taxonomy" id="2992140"/>
    <lineage>
        <taxon>Bacteria</taxon>
        <taxon>Pseudomonadati</taxon>
        <taxon>Pseudomonadota</taxon>
        <taxon>Alphaproteobacteria</taxon>
        <taxon>Hyphomicrobiales</taxon>
        <taxon>Nitrobacteraceae</taxon>
        <taxon>Bradyrhizobium</taxon>
    </lineage>
</organism>
<dbReference type="InterPro" id="IPR036374">
    <property type="entry name" value="OxRdtase_Mopterin-bd_sf"/>
</dbReference>
<sequence>MSDAFTYKIRGFYGRIPCEPHMLTERMTPTKDCIVLCHLGLLEASDGDSWEIEVAGMVDRPMRLTVRDLKQMPKVTVSSVHQCAGSPLEPNRPTLRVCNVSWGGVRLDDLFRLVEPDPGAAFVWSTGADGGEFGGLDCGRYMKDLPRSRVGADVLLAYEMNGEPLLPEHGHPLRLVVPGFYGTNSVKWLRRIELRKERAPGPFTTRWYNDLVADGVTRPVWNIAPQSMIVWPAPGTSLEQGTSVRAWGWAWADDSLAGVEISITVAFVAGF</sequence>
<evidence type="ECO:0000313" key="2">
    <source>
        <dbReference type="EMBL" id="UFW92114.1"/>
    </source>
</evidence>
<dbReference type="PANTHER" id="PTHR19372">
    <property type="entry name" value="SULFITE REDUCTASE"/>
    <property type="match status" value="1"/>
</dbReference>
<evidence type="ECO:0000313" key="3">
    <source>
        <dbReference type="Proteomes" id="UP001430990"/>
    </source>
</evidence>
<dbReference type="InterPro" id="IPR000572">
    <property type="entry name" value="OxRdtase_Mopterin-bd_dom"/>
</dbReference>
<accession>A0ABY3R1H3</accession>